<feature type="domain" description="DUF6455" evidence="1">
    <location>
        <begin position="18"/>
        <end position="87"/>
    </location>
</feature>
<keyword evidence="3" id="KW-1185">Reference proteome</keyword>
<name>A0A1M5XM29_9RHOB</name>
<dbReference type="STRING" id="996342.SAMN05443551_4015"/>
<sequence>MTIREALGSFYAVREARLGQMGDMLDITGAMTALERGLCGDSELQSAVIRCLNCRNDEACKAWLAKAEHGAPPPSFCPNAQLFDGLRPR</sequence>
<reference evidence="2 3" key="1">
    <citation type="submission" date="2016-11" db="EMBL/GenBank/DDBJ databases">
        <authorList>
            <person name="Jaros S."/>
            <person name="Januszkiewicz K."/>
            <person name="Wedrychowicz H."/>
        </authorList>
    </citation>
    <scope>NUCLEOTIDE SEQUENCE [LARGE SCALE GENOMIC DNA]</scope>
    <source>
        <strain evidence="2 3">DSM 29431</strain>
    </source>
</reference>
<proteinExistence type="predicted"/>
<evidence type="ECO:0000313" key="3">
    <source>
        <dbReference type="Proteomes" id="UP000184221"/>
    </source>
</evidence>
<dbReference type="InterPro" id="IPR045601">
    <property type="entry name" value="DUF6455"/>
</dbReference>
<evidence type="ECO:0000259" key="1">
    <source>
        <dbReference type="Pfam" id="PF20056"/>
    </source>
</evidence>
<gene>
    <name evidence="2" type="ORF">SAMN05443551_4015</name>
</gene>
<dbReference type="Pfam" id="PF20056">
    <property type="entry name" value="DUF6455"/>
    <property type="match status" value="1"/>
</dbReference>
<dbReference type="Proteomes" id="UP000184221">
    <property type="component" value="Unassembled WGS sequence"/>
</dbReference>
<dbReference type="AlphaFoldDB" id="A0A1M5XM29"/>
<dbReference type="RefSeq" id="WP_211096246.1">
    <property type="nucleotide sequence ID" value="NZ_FQXC01000007.1"/>
</dbReference>
<evidence type="ECO:0000313" key="2">
    <source>
        <dbReference type="EMBL" id="SHI00712.1"/>
    </source>
</evidence>
<protein>
    <recommendedName>
        <fullName evidence="1">DUF6455 domain-containing protein</fullName>
    </recommendedName>
</protein>
<dbReference type="EMBL" id="FQXC01000007">
    <property type="protein sequence ID" value="SHI00712.1"/>
    <property type="molecule type" value="Genomic_DNA"/>
</dbReference>
<organism evidence="2 3">
    <name type="scientific">Marivita hallyeonensis</name>
    <dbReference type="NCBI Taxonomy" id="996342"/>
    <lineage>
        <taxon>Bacteria</taxon>
        <taxon>Pseudomonadati</taxon>
        <taxon>Pseudomonadota</taxon>
        <taxon>Alphaproteobacteria</taxon>
        <taxon>Rhodobacterales</taxon>
        <taxon>Roseobacteraceae</taxon>
        <taxon>Marivita</taxon>
    </lineage>
</organism>
<accession>A0A1M5XM29</accession>